<organism evidence="3 4">
    <name type="scientific">Cladophialophora carrionii CBS 160.54</name>
    <dbReference type="NCBI Taxonomy" id="1279043"/>
    <lineage>
        <taxon>Eukaryota</taxon>
        <taxon>Fungi</taxon>
        <taxon>Dikarya</taxon>
        <taxon>Ascomycota</taxon>
        <taxon>Pezizomycotina</taxon>
        <taxon>Eurotiomycetes</taxon>
        <taxon>Chaetothyriomycetidae</taxon>
        <taxon>Chaetothyriales</taxon>
        <taxon>Herpotrichiellaceae</taxon>
        <taxon>Cladophialophora</taxon>
    </lineage>
</organism>
<feature type="region of interest" description="Disordered" evidence="1">
    <location>
        <begin position="168"/>
        <end position="189"/>
    </location>
</feature>
<reference evidence="3 4" key="1">
    <citation type="submission" date="2013-03" db="EMBL/GenBank/DDBJ databases">
        <title>The Genome Sequence of Cladophialophora carrionii CBS 160.54.</title>
        <authorList>
            <consortium name="The Broad Institute Genomics Platform"/>
            <person name="Cuomo C."/>
            <person name="de Hoog S."/>
            <person name="Gorbushina A."/>
            <person name="Walker B."/>
            <person name="Young S.K."/>
            <person name="Zeng Q."/>
            <person name="Gargeya S."/>
            <person name="Fitzgerald M."/>
            <person name="Haas B."/>
            <person name="Abouelleil A."/>
            <person name="Allen A.W."/>
            <person name="Alvarado L."/>
            <person name="Arachchi H.M."/>
            <person name="Berlin A.M."/>
            <person name="Chapman S.B."/>
            <person name="Gainer-Dewar J."/>
            <person name="Goldberg J."/>
            <person name="Griggs A."/>
            <person name="Gujja S."/>
            <person name="Hansen M."/>
            <person name="Howarth C."/>
            <person name="Imamovic A."/>
            <person name="Ireland A."/>
            <person name="Larimer J."/>
            <person name="McCowan C."/>
            <person name="Murphy C."/>
            <person name="Pearson M."/>
            <person name="Poon T.W."/>
            <person name="Priest M."/>
            <person name="Roberts A."/>
            <person name="Saif S."/>
            <person name="Shea T."/>
            <person name="Sisk P."/>
            <person name="Sykes S."/>
            <person name="Wortman J."/>
            <person name="Nusbaum C."/>
            <person name="Birren B."/>
        </authorList>
    </citation>
    <scope>NUCLEOTIDE SEQUENCE [LARGE SCALE GENOMIC DNA]</scope>
    <source>
        <strain evidence="3 4">CBS 160.54</strain>
    </source>
</reference>
<dbReference type="HOGENOM" id="CLU_027505_0_0_1"/>
<feature type="region of interest" description="Disordered" evidence="1">
    <location>
        <begin position="103"/>
        <end position="135"/>
    </location>
</feature>
<name>V9DP22_9EURO</name>
<evidence type="ECO:0000256" key="2">
    <source>
        <dbReference type="SAM" id="SignalP"/>
    </source>
</evidence>
<keyword evidence="2" id="KW-0732">Signal</keyword>
<sequence>MPISSVKVVTAFVLLATSALAAAARNSSQTVIPNASDDPAIDPVKVNRYKSLLGTFNADEKFNEPFRWTDILDEYHPLNADCSARCLTCAPGCHPSCCVRGSSPATDSDSDSDSDNPAVSDRGIQFPRTPGPRFPGRPVMPPLSCPCHCEADCPRYIQTICCFTPGSRSDRAPVSASTPNSASTDPHETEPLEAIANDAAAAAAAAPNPLMDRIRPFHPRDRVWGRPPGRPLACPCFCEPTCPRYIQTICCTTPGSGIGGTRRQHHHHQQQQQQQQQQQHDELVTAPKIHDTLAMITESAHGESVSVLAAVNLTVFDSFITFNLVQGLGRTDEIVHDPERKTFEITLAAIVGSEGKETALAQTFVVIDGSRLLEEEQVLLGSAFVSRAGGVTVDPEFLTPLQEGLPVLTGVETTEE</sequence>
<feature type="region of interest" description="Disordered" evidence="1">
    <location>
        <begin position="258"/>
        <end position="281"/>
    </location>
</feature>
<feature type="signal peptide" evidence="2">
    <location>
        <begin position="1"/>
        <end position="23"/>
    </location>
</feature>
<feature type="compositionally biased region" description="Polar residues" evidence="1">
    <location>
        <begin position="175"/>
        <end position="184"/>
    </location>
</feature>
<dbReference type="OrthoDB" id="4135936at2759"/>
<dbReference type="VEuPathDB" id="FungiDB:G647_00161"/>
<protein>
    <submittedName>
        <fullName evidence="3">Uncharacterized protein</fullName>
    </submittedName>
</protein>
<feature type="chain" id="PRO_5004773788" evidence="2">
    <location>
        <begin position="24"/>
        <end position="416"/>
    </location>
</feature>
<gene>
    <name evidence="3" type="ORF">G647_00161</name>
</gene>
<dbReference type="AlphaFoldDB" id="V9DP22"/>
<evidence type="ECO:0000256" key="1">
    <source>
        <dbReference type="SAM" id="MobiDB-lite"/>
    </source>
</evidence>
<evidence type="ECO:0000313" key="3">
    <source>
        <dbReference type="EMBL" id="ETI27712.1"/>
    </source>
</evidence>
<dbReference type="EMBL" id="KB822697">
    <property type="protein sequence ID" value="ETI27712.1"/>
    <property type="molecule type" value="Genomic_DNA"/>
</dbReference>
<dbReference type="Proteomes" id="UP000030678">
    <property type="component" value="Unassembled WGS sequence"/>
</dbReference>
<accession>V9DP22</accession>
<dbReference type="GeneID" id="19978654"/>
<proteinExistence type="predicted"/>
<evidence type="ECO:0000313" key="4">
    <source>
        <dbReference type="Proteomes" id="UP000030678"/>
    </source>
</evidence>
<dbReference type="RefSeq" id="XP_008721786.1">
    <property type="nucleotide sequence ID" value="XM_008723564.1"/>
</dbReference>